<dbReference type="PANTHER" id="PTHR11879:SF55">
    <property type="entry name" value="GLUTAMATE OXALOACETATE TRANSAMINASE 1, ISOFORM B"/>
    <property type="match status" value="1"/>
</dbReference>
<dbReference type="PRINTS" id="PR00799">
    <property type="entry name" value="TRANSAMINASE"/>
</dbReference>
<dbReference type="GeneID" id="17326569"/>
<dbReference type="InterPro" id="IPR015424">
    <property type="entry name" value="PyrdxlP-dep_Trfase"/>
</dbReference>
<keyword evidence="5 7" id="KW-0808">Transferase</keyword>
<dbReference type="GO" id="GO:0030170">
    <property type="term" value="F:pyridoxal phosphate binding"/>
    <property type="evidence" value="ECO:0007669"/>
    <property type="project" value="InterPro"/>
</dbReference>
<dbReference type="PANTHER" id="PTHR11879">
    <property type="entry name" value="ASPARTATE AMINOTRANSFERASE"/>
    <property type="match status" value="1"/>
</dbReference>
<dbReference type="InterPro" id="IPR015422">
    <property type="entry name" value="PyrdxlP-dep_Trfase_small"/>
</dbReference>
<evidence type="ECO:0000256" key="7">
    <source>
        <dbReference type="RuleBase" id="RU000480"/>
    </source>
</evidence>
<dbReference type="PROSITE" id="PS00105">
    <property type="entry name" value="AA_TRANSFER_CLASS_1"/>
    <property type="match status" value="1"/>
</dbReference>
<organism evidence="9 10">
    <name type="scientific">Chondrus crispus</name>
    <name type="common">Carrageen Irish moss</name>
    <name type="synonym">Polymorpha crispa</name>
    <dbReference type="NCBI Taxonomy" id="2769"/>
    <lineage>
        <taxon>Eukaryota</taxon>
        <taxon>Rhodophyta</taxon>
        <taxon>Florideophyceae</taxon>
        <taxon>Rhodymeniophycidae</taxon>
        <taxon>Gigartinales</taxon>
        <taxon>Gigartinaceae</taxon>
        <taxon>Chondrus</taxon>
    </lineage>
</organism>
<dbReference type="GO" id="GO:0006520">
    <property type="term" value="P:amino acid metabolic process"/>
    <property type="evidence" value="ECO:0007669"/>
    <property type="project" value="InterPro"/>
</dbReference>
<comment type="subunit">
    <text evidence="3 7">Homodimer.</text>
</comment>
<dbReference type="PhylomeDB" id="R7QLI3"/>
<evidence type="ECO:0000256" key="5">
    <source>
        <dbReference type="ARBA" id="ARBA00022679"/>
    </source>
</evidence>
<feature type="domain" description="Aminotransferase class I/classII large" evidence="8">
    <location>
        <begin position="42"/>
        <end position="409"/>
    </location>
</feature>
<evidence type="ECO:0000313" key="10">
    <source>
        <dbReference type="Proteomes" id="UP000012073"/>
    </source>
</evidence>
<sequence length="423" mass="46621">MRVPDPVPSTSERSKWDVLAAPRDPILAIHQAYQQDPSPLAVNVSVGAYRDAGGNVHEFRAVRDARLSIAASSTYDHAYLPISGLEHLASQSARLIYGDDVFESGRIACLHTVSGSCALRLALSLASRVLGAEEAHVSLPAWPNHVQMVPMEALKLARYRYYDYDRHAVDIDGMLADLGKAKRGDVVLLQACAHNPSGADLKEREWRRVADVVQQRRLVPVFDMAYQGLASGDMEEDVCAVRTFVRKGINVIVAQSFSKNLGLYNSRVGTVSVCVADKVPGRDTATNLLSQLSWLARGMYSSPPAHGALIAAKVMGDDTLRAKWLLEIKEVVGRIGKMRERLRDELERRKVAGHWKHITQTKGMFVLLGLTYSQVERMRVLHHIYLTGNSRINIAGLNENNVAQVAEAIAEVVQNSKTPEQGC</sequence>
<dbReference type="NCBIfam" id="NF006719">
    <property type="entry name" value="PRK09257.1"/>
    <property type="match status" value="1"/>
</dbReference>
<comment type="similarity">
    <text evidence="2">Belongs to the class-I pyridoxal-phosphate-dependent aminotransferase family.</text>
</comment>
<proteinExistence type="inferred from homology"/>
<dbReference type="Gene3D" id="3.90.1150.10">
    <property type="entry name" value="Aspartate Aminotransferase, domain 1"/>
    <property type="match status" value="1"/>
</dbReference>
<dbReference type="InterPro" id="IPR004838">
    <property type="entry name" value="NHTrfase_class1_PyrdxlP-BS"/>
</dbReference>
<protein>
    <recommendedName>
        <fullName evidence="7">Aspartate aminotransferase</fullName>
        <ecNumber evidence="7">2.6.1.1</ecNumber>
    </recommendedName>
</protein>
<comment type="catalytic activity">
    <reaction evidence="7">
        <text>L-aspartate + 2-oxoglutarate = oxaloacetate + L-glutamate</text>
        <dbReference type="Rhea" id="RHEA:21824"/>
        <dbReference type="ChEBI" id="CHEBI:16452"/>
        <dbReference type="ChEBI" id="CHEBI:16810"/>
        <dbReference type="ChEBI" id="CHEBI:29985"/>
        <dbReference type="ChEBI" id="CHEBI:29991"/>
        <dbReference type="EC" id="2.6.1.1"/>
    </reaction>
</comment>
<dbReference type="Gene3D" id="3.40.640.10">
    <property type="entry name" value="Type I PLP-dependent aspartate aminotransferase-like (Major domain)"/>
    <property type="match status" value="1"/>
</dbReference>
<name>R7QLI3_CHOCR</name>
<keyword evidence="6" id="KW-0663">Pyridoxal phosphate</keyword>
<dbReference type="CDD" id="cd00609">
    <property type="entry name" value="AAT_like"/>
    <property type="match status" value="1"/>
</dbReference>
<dbReference type="OrthoDB" id="6752799at2759"/>
<evidence type="ECO:0000256" key="4">
    <source>
        <dbReference type="ARBA" id="ARBA00022576"/>
    </source>
</evidence>
<evidence type="ECO:0000259" key="8">
    <source>
        <dbReference type="Pfam" id="PF00155"/>
    </source>
</evidence>
<evidence type="ECO:0000256" key="6">
    <source>
        <dbReference type="ARBA" id="ARBA00022898"/>
    </source>
</evidence>
<gene>
    <name evidence="9" type="ORF">CHC_T00010197001</name>
</gene>
<comment type="miscellaneous">
    <text evidence="7">In eukaryotes there are cytoplasmic, mitochondrial and chloroplastic isozymes.</text>
</comment>
<evidence type="ECO:0000256" key="1">
    <source>
        <dbReference type="ARBA" id="ARBA00001933"/>
    </source>
</evidence>
<dbReference type="Pfam" id="PF00155">
    <property type="entry name" value="Aminotran_1_2"/>
    <property type="match status" value="1"/>
</dbReference>
<dbReference type="STRING" id="2769.R7QLI3"/>
<keyword evidence="4 7" id="KW-0032">Aminotransferase</keyword>
<dbReference type="InterPro" id="IPR000796">
    <property type="entry name" value="Asp_trans"/>
</dbReference>
<comment type="cofactor">
    <cofactor evidence="1">
        <name>pyridoxal 5'-phosphate</name>
        <dbReference type="ChEBI" id="CHEBI:597326"/>
    </cofactor>
</comment>
<dbReference type="EC" id="2.6.1.1" evidence="7"/>
<dbReference type="Gramene" id="CDF38944">
    <property type="protein sequence ID" value="CDF38944"/>
    <property type="gene ID" value="CHC_T00010197001"/>
</dbReference>
<accession>R7QLI3</accession>
<evidence type="ECO:0000256" key="3">
    <source>
        <dbReference type="ARBA" id="ARBA00011738"/>
    </source>
</evidence>
<dbReference type="KEGG" id="ccp:CHC_T00010197001"/>
<keyword evidence="10" id="KW-1185">Reference proteome</keyword>
<dbReference type="EMBL" id="HG001977">
    <property type="protein sequence ID" value="CDF38944.1"/>
    <property type="molecule type" value="Genomic_DNA"/>
</dbReference>
<dbReference type="RefSeq" id="XP_005718849.1">
    <property type="nucleotide sequence ID" value="XM_005718792.1"/>
</dbReference>
<dbReference type="InterPro" id="IPR015421">
    <property type="entry name" value="PyrdxlP-dep_Trfase_major"/>
</dbReference>
<evidence type="ECO:0000313" key="9">
    <source>
        <dbReference type="EMBL" id="CDF38944.1"/>
    </source>
</evidence>
<reference evidence="10" key="1">
    <citation type="journal article" date="2013" name="Proc. Natl. Acad. Sci. U.S.A.">
        <title>Genome structure and metabolic features in the red seaweed Chondrus crispus shed light on evolution of the Archaeplastida.</title>
        <authorList>
            <person name="Collen J."/>
            <person name="Porcel B."/>
            <person name="Carre W."/>
            <person name="Ball S.G."/>
            <person name="Chaparro C."/>
            <person name="Tonon T."/>
            <person name="Barbeyron T."/>
            <person name="Michel G."/>
            <person name="Noel B."/>
            <person name="Valentin K."/>
            <person name="Elias M."/>
            <person name="Artiguenave F."/>
            <person name="Arun A."/>
            <person name="Aury J.M."/>
            <person name="Barbosa-Neto J.F."/>
            <person name="Bothwell J.H."/>
            <person name="Bouget F.Y."/>
            <person name="Brillet L."/>
            <person name="Cabello-Hurtado F."/>
            <person name="Capella-Gutierrez S."/>
            <person name="Charrier B."/>
            <person name="Cladiere L."/>
            <person name="Cock J.M."/>
            <person name="Coelho S.M."/>
            <person name="Colleoni C."/>
            <person name="Czjzek M."/>
            <person name="Da Silva C."/>
            <person name="Delage L."/>
            <person name="Denoeud F."/>
            <person name="Deschamps P."/>
            <person name="Dittami S.M."/>
            <person name="Gabaldon T."/>
            <person name="Gachon C.M."/>
            <person name="Groisillier A."/>
            <person name="Herve C."/>
            <person name="Jabbari K."/>
            <person name="Katinka M."/>
            <person name="Kloareg B."/>
            <person name="Kowalczyk N."/>
            <person name="Labadie K."/>
            <person name="Leblanc C."/>
            <person name="Lopez P.J."/>
            <person name="McLachlan D.H."/>
            <person name="Meslet-Cladiere L."/>
            <person name="Moustafa A."/>
            <person name="Nehr Z."/>
            <person name="Nyvall Collen P."/>
            <person name="Panaud O."/>
            <person name="Partensky F."/>
            <person name="Poulain J."/>
            <person name="Rensing S.A."/>
            <person name="Rousvoal S."/>
            <person name="Samson G."/>
            <person name="Symeonidi A."/>
            <person name="Weissenbach J."/>
            <person name="Zambounis A."/>
            <person name="Wincker P."/>
            <person name="Boyen C."/>
        </authorList>
    </citation>
    <scope>NUCLEOTIDE SEQUENCE [LARGE SCALE GENOMIC DNA]</scope>
    <source>
        <strain evidence="10">cv. Stackhouse</strain>
    </source>
</reference>
<evidence type="ECO:0000256" key="2">
    <source>
        <dbReference type="ARBA" id="ARBA00007441"/>
    </source>
</evidence>
<dbReference type="AlphaFoldDB" id="R7QLI3"/>
<dbReference type="Proteomes" id="UP000012073">
    <property type="component" value="Unassembled WGS sequence"/>
</dbReference>
<dbReference type="InterPro" id="IPR004839">
    <property type="entry name" value="Aminotransferase_I/II_large"/>
</dbReference>
<dbReference type="GO" id="GO:0004069">
    <property type="term" value="F:L-aspartate:2-oxoglutarate aminotransferase activity"/>
    <property type="evidence" value="ECO:0007669"/>
    <property type="project" value="UniProtKB-EC"/>
</dbReference>
<dbReference type="SUPFAM" id="SSF53383">
    <property type="entry name" value="PLP-dependent transferases"/>
    <property type="match status" value="1"/>
</dbReference>